<dbReference type="RefSeq" id="WP_014627603.1">
    <property type="nucleotide sequence ID" value="NC_016111.1"/>
</dbReference>
<keyword evidence="3" id="KW-0547">Nucleotide-binding</keyword>
<feature type="domain" description="ABC transmembrane type-1" evidence="10">
    <location>
        <begin position="26"/>
        <end position="287"/>
    </location>
</feature>
<feature type="transmembrane region" description="Helical" evidence="8">
    <location>
        <begin position="127"/>
        <end position="148"/>
    </location>
</feature>
<keyword evidence="2 8" id="KW-0812">Transmembrane</keyword>
<dbReference type="InterPro" id="IPR017871">
    <property type="entry name" value="ABC_transporter-like_CS"/>
</dbReference>
<dbReference type="GO" id="GO:0140359">
    <property type="term" value="F:ABC-type transporter activity"/>
    <property type="evidence" value="ECO:0007669"/>
    <property type="project" value="InterPro"/>
</dbReference>
<feature type="transmembrane region" description="Helical" evidence="8">
    <location>
        <begin position="154"/>
        <end position="174"/>
    </location>
</feature>
<organism evidence="11 12">
    <name type="scientific">Streptantibioticus cattleyicolor (strain ATCC 35852 / DSM 46488 / JCM 4925 / NBRC 14057 / NRRL 8057)</name>
    <name type="common">Streptomyces cattleya</name>
    <dbReference type="NCBI Taxonomy" id="1003195"/>
    <lineage>
        <taxon>Bacteria</taxon>
        <taxon>Bacillati</taxon>
        <taxon>Actinomycetota</taxon>
        <taxon>Actinomycetes</taxon>
        <taxon>Kitasatosporales</taxon>
        <taxon>Streptomycetaceae</taxon>
        <taxon>Streptantibioticus</taxon>
    </lineage>
</organism>
<dbReference type="GO" id="GO:0005886">
    <property type="term" value="C:plasma membrane"/>
    <property type="evidence" value="ECO:0007669"/>
    <property type="project" value="UniProtKB-SubCell"/>
</dbReference>
<proteinExistence type="predicted"/>
<protein>
    <submittedName>
        <fullName evidence="11">ABC transporter ATP-binding protein, AmfA</fullName>
    </submittedName>
</protein>
<dbReference type="GO" id="GO:0016887">
    <property type="term" value="F:ATP hydrolysis activity"/>
    <property type="evidence" value="ECO:0007669"/>
    <property type="project" value="InterPro"/>
</dbReference>
<dbReference type="PROSITE" id="PS50893">
    <property type="entry name" value="ABC_TRANSPORTER_2"/>
    <property type="match status" value="1"/>
</dbReference>
<dbReference type="SUPFAM" id="SSF90123">
    <property type="entry name" value="ABC transporter transmembrane region"/>
    <property type="match status" value="1"/>
</dbReference>
<dbReference type="PANTHER" id="PTHR24221">
    <property type="entry name" value="ATP-BINDING CASSETTE SUB-FAMILY B"/>
    <property type="match status" value="1"/>
</dbReference>
<dbReference type="PROSITE" id="PS00211">
    <property type="entry name" value="ABC_TRANSPORTER_1"/>
    <property type="match status" value="1"/>
</dbReference>
<evidence type="ECO:0000256" key="2">
    <source>
        <dbReference type="ARBA" id="ARBA00022692"/>
    </source>
</evidence>
<dbReference type="InterPro" id="IPR039421">
    <property type="entry name" value="Type_1_exporter"/>
</dbReference>
<dbReference type="KEGG" id="scy:SCATT_14150"/>
<dbReference type="InterPro" id="IPR011527">
    <property type="entry name" value="ABC1_TM_dom"/>
</dbReference>
<dbReference type="PATRIC" id="fig|1003195.29.peg.1421"/>
<dbReference type="GO" id="GO:0005524">
    <property type="term" value="F:ATP binding"/>
    <property type="evidence" value="ECO:0007669"/>
    <property type="project" value="UniProtKB-KW"/>
</dbReference>
<dbReference type="AlphaFoldDB" id="G8WZ37"/>
<gene>
    <name evidence="11" type="ordered locus">SCATT_14150</name>
</gene>
<reference evidence="12" key="1">
    <citation type="submission" date="2011-12" db="EMBL/GenBank/DDBJ databases">
        <title>Complete genome sequence of Streptomyces cattleya strain DSM 46488.</title>
        <authorList>
            <person name="Ou H.-Y."/>
            <person name="Li P."/>
            <person name="Zhao C."/>
            <person name="O'Hagan D."/>
            <person name="Deng Z."/>
        </authorList>
    </citation>
    <scope>NUCLEOTIDE SEQUENCE [LARGE SCALE GENOMIC DNA]</scope>
    <source>
        <strain evidence="12">ATCC 35852 / DSM 46488 / JCM 4925 / NBRC 14057 / NRRL 8057</strain>
    </source>
</reference>
<dbReference type="Pfam" id="PF00005">
    <property type="entry name" value="ABC_tran"/>
    <property type="match status" value="1"/>
</dbReference>
<accession>G8WZ37</accession>
<evidence type="ECO:0000256" key="3">
    <source>
        <dbReference type="ARBA" id="ARBA00022741"/>
    </source>
</evidence>
<dbReference type="eggNOG" id="COG1132">
    <property type="taxonomic scope" value="Bacteria"/>
</dbReference>
<evidence type="ECO:0000256" key="6">
    <source>
        <dbReference type="ARBA" id="ARBA00023136"/>
    </source>
</evidence>
<dbReference type="InterPro" id="IPR003439">
    <property type="entry name" value="ABC_transporter-like_ATP-bd"/>
</dbReference>
<feature type="region of interest" description="Disordered" evidence="7">
    <location>
        <begin position="562"/>
        <end position="591"/>
    </location>
</feature>
<keyword evidence="12" id="KW-1185">Reference proteome</keyword>
<dbReference type="STRING" id="1003195.SCATT_14150"/>
<dbReference type="SUPFAM" id="SSF52540">
    <property type="entry name" value="P-loop containing nucleoside triphosphate hydrolases"/>
    <property type="match status" value="1"/>
</dbReference>
<evidence type="ECO:0000256" key="7">
    <source>
        <dbReference type="SAM" id="MobiDB-lite"/>
    </source>
</evidence>
<evidence type="ECO:0000256" key="1">
    <source>
        <dbReference type="ARBA" id="ARBA00004651"/>
    </source>
</evidence>
<dbReference type="SMART" id="SM00382">
    <property type="entry name" value="AAA"/>
    <property type="match status" value="1"/>
</dbReference>
<evidence type="ECO:0000259" key="10">
    <source>
        <dbReference type="PROSITE" id="PS50929"/>
    </source>
</evidence>
<dbReference type="Gene3D" id="1.20.1560.10">
    <property type="entry name" value="ABC transporter type 1, transmembrane domain"/>
    <property type="match status" value="1"/>
</dbReference>
<dbReference type="InterPro" id="IPR003593">
    <property type="entry name" value="AAA+_ATPase"/>
</dbReference>
<name>G8WZ37_STREN</name>
<evidence type="ECO:0000259" key="9">
    <source>
        <dbReference type="PROSITE" id="PS50893"/>
    </source>
</evidence>
<dbReference type="EMBL" id="CP003219">
    <property type="protein sequence ID" value="AEW93786.1"/>
    <property type="molecule type" value="Genomic_DNA"/>
</dbReference>
<evidence type="ECO:0000256" key="5">
    <source>
        <dbReference type="ARBA" id="ARBA00022989"/>
    </source>
</evidence>
<keyword evidence="6 8" id="KW-0472">Membrane</keyword>
<dbReference type="InterPro" id="IPR027417">
    <property type="entry name" value="P-loop_NTPase"/>
</dbReference>
<evidence type="ECO:0000313" key="11">
    <source>
        <dbReference type="EMBL" id="AEW93786.1"/>
    </source>
</evidence>
<evidence type="ECO:0000256" key="4">
    <source>
        <dbReference type="ARBA" id="ARBA00022840"/>
    </source>
</evidence>
<keyword evidence="5 8" id="KW-1133">Transmembrane helix</keyword>
<comment type="subcellular location">
    <subcellularLocation>
        <location evidence="1">Cell membrane</location>
        <topology evidence="1">Multi-pass membrane protein</topology>
    </subcellularLocation>
</comment>
<evidence type="ECO:0000313" key="12">
    <source>
        <dbReference type="Proteomes" id="UP000007842"/>
    </source>
</evidence>
<dbReference type="PROSITE" id="PS50929">
    <property type="entry name" value="ABC_TM1F"/>
    <property type="match status" value="1"/>
</dbReference>
<dbReference type="Proteomes" id="UP000007842">
    <property type="component" value="Chromosome"/>
</dbReference>
<sequence>MDGGRFAGVREGWGFFRRRRGVVGRLAAWSVLEAGQTLLAGYAPARALDAGFLAHRPLTGLGWLGVAAVAVPAGAYGTGRVYRNVAALAEPLRDALVRRVVARGVRRAEAAAVSRLTHQVEIARDTFAGLVLLARSFVFTAVGALTGLLLLDPLLLVVVVPPLAVGLALFAATLRPMARRQEAFLTADEAIAAELALVSGGLRDVTAAGAEDRVAAGAGALIDAEYRAARRLAWWSVVRAAAPVAGGRLPVVLLLALAPWLTGRGVTPGALVGALTYLTQSLQPALQTLTHGLGTGGSRLTVVLRRLLRGADASPRPAPVPPGGPPPGAPAVELRGVTFGYGPGAEPVVRGLDLTVPHGGHLAVVGPSGVGKSTVTALIAGVLVADAGRIRVCGAPPGPPAHRVLIPQEAYVFTGTVRDNLGYLREDPVADDEARAAAEAVGAARLIDRLGGLDAPLDPAALAAGERQLIALARAFLSPAPVVLLDEATCHLDPAAEARAERAFAARPGGTLIVVAHRIASARRAGRVLVMDGPHTDCGTHQELLDRSARYRDLVGAWDGRADAEAGAEEEAPEAATGTERVGRSHPAGPL</sequence>
<dbReference type="InterPro" id="IPR036640">
    <property type="entry name" value="ABC1_TM_sf"/>
</dbReference>
<dbReference type="HOGENOM" id="CLU_000604_84_3_11"/>
<dbReference type="GO" id="GO:0034040">
    <property type="term" value="F:ATPase-coupled lipid transmembrane transporter activity"/>
    <property type="evidence" value="ECO:0007669"/>
    <property type="project" value="TreeGrafter"/>
</dbReference>
<evidence type="ECO:0000256" key="8">
    <source>
        <dbReference type="SAM" id="Phobius"/>
    </source>
</evidence>
<keyword evidence="4 11" id="KW-0067">ATP-binding</keyword>
<dbReference type="PANTHER" id="PTHR24221:SF654">
    <property type="entry name" value="ATP-BINDING CASSETTE SUB-FAMILY B MEMBER 6"/>
    <property type="match status" value="1"/>
</dbReference>
<dbReference type="Gene3D" id="3.40.50.300">
    <property type="entry name" value="P-loop containing nucleotide triphosphate hydrolases"/>
    <property type="match status" value="1"/>
</dbReference>
<dbReference type="CDD" id="cd03228">
    <property type="entry name" value="ABCC_MRP_Like"/>
    <property type="match status" value="1"/>
</dbReference>
<feature type="domain" description="ABC transporter" evidence="9">
    <location>
        <begin position="332"/>
        <end position="557"/>
    </location>
</feature>